<dbReference type="InterPro" id="IPR014982">
    <property type="entry name" value="GSCFA"/>
</dbReference>
<evidence type="ECO:0000313" key="2">
    <source>
        <dbReference type="EMBL" id="MCB4799426.1"/>
    </source>
</evidence>
<dbReference type="Proteomes" id="UP001139199">
    <property type="component" value="Unassembled WGS sequence"/>
</dbReference>
<dbReference type="EMBL" id="JAJAPW010000004">
    <property type="protein sequence ID" value="MCB4799426.1"/>
    <property type="molecule type" value="Genomic_DNA"/>
</dbReference>
<comment type="caution">
    <text evidence="2">The sequence shown here is derived from an EMBL/GenBank/DDBJ whole genome shotgun (WGS) entry which is preliminary data.</text>
</comment>
<dbReference type="PROSITE" id="PS51257">
    <property type="entry name" value="PROKAR_LIPOPROTEIN"/>
    <property type="match status" value="1"/>
</dbReference>
<accession>A0A9X1I0Y4</accession>
<dbReference type="RefSeq" id="WP_226543912.1">
    <property type="nucleotide sequence ID" value="NZ_JAJAPW010000004.1"/>
</dbReference>
<sequence>MNLQTKIPLSKQSGNLINYHSNILLLGSCFSENIGDKLEYFKFKNFQNPFGILFHPIAIEVLITDALNNKIYTDNDVFFHNEQWHCFNAHSKLSNTSKEELLNKLNLQLQNTKIQLQTASHIVITLGTAWVYRLIENNSIVANCHKIPQKNFKKELLSVQNVSESLQNIINQIRTINKDSSIIFAVSPVRHLKDGFIENTRSKSHLISAIHHVINVQSANKIGSTNYFPSFEIMMDELRDYRFYNIDMLHPNQLAINYIWENFKQVWINEKVYSVINEVDKVQKSLQHKPFNENSESHKKFLEKIKVKIEAIQSQYPHLLFSI</sequence>
<evidence type="ECO:0000313" key="3">
    <source>
        <dbReference type="Proteomes" id="UP001139199"/>
    </source>
</evidence>
<evidence type="ECO:0000259" key="1">
    <source>
        <dbReference type="Pfam" id="PF08885"/>
    </source>
</evidence>
<gene>
    <name evidence="2" type="ORF">LG649_11245</name>
</gene>
<feature type="domain" description="GSCFA" evidence="1">
    <location>
        <begin position="23"/>
        <end position="263"/>
    </location>
</feature>
<name>A0A9X1I0Y4_9FLAO</name>
<dbReference type="AlphaFoldDB" id="A0A9X1I0Y4"/>
<proteinExistence type="predicted"/>
<dbReference type="Pfam" id="PF08885">
    <property type="entry name" value="GSCFA"/>
    <property type="match status" value="1"/>
</dbReference>
<keyword evidence="3" id="KW-1185">Reference proteome</keyword>
<organism evidence="2 3">
    <name type="scientific">Neotamlana laminarinivorans</name>
    <dbReference type="NCBI Taxonomy" id="2883124"/>
    <lineage>
        <taxon>Bacteria</taxon>
        <taxon>Pseudomonadati</taxon>
        <taxon>Bacteroidota</taxon>
        <taxon>Flavobacteriia</taxon>
        <taxon>Flavobacteriales</taxon>
        <taxon>Flavobacteriaceae</taxon>
        <taxon>Neotamlana</taxon>
    </lineage>
</organism>
<reference evidence="2" key="1">
    <citation type="submission" date="2021-10" db="EMBL/GenBank/DDBJ databases">
        <title>Tamlana sargassums sp. nov., and Tamlana laminarinivorans sp. nov., two new bacteria isolated from the brown alga.</title>
        <authorList>
            <person name="Li J."/>
        </authorList>
    </citation>
    <scope>NUCLEOTIDE SEQUENCE</scope>
    <source>
        <strain evidence="2">PT2-4</strain>
    </source>
</reference>
<protein>
    <submittedName>
        <fullName evidence="2">GSCFA domain-containing protein</fullName>
    </submittedName>
</protein>